<accession>A0A829M6F9</accession>
<evidence type="ECO:0000313" key="2">
    <source>
        <dbReference type="Proteomes" id="UP000018502"/>
    </source>
</evidence>
<protein>
    <submittedName>
        <fullName evidence="1">Uncharacterized protein</fullName>
    </submittedName>
</protein>
<dbReference type="EMBL" id="AYTF01000002">
    <property type="protein sequence ID" value="ESV61690.1"/>
    <property type="molecule type" value="Genomic_DNA"/>
</dbReference>
<gene>
    <name evidence="1" type="ORF">L833_4086</name>
</gene>
<reference evidence="1 2" key="1">
    <citation type="journal article" date="2014" name="Emerg. Infect. Dis.">
        <title>High-level Relatedness among Mycobacterium abscessus subsp. massiliense Strains from Widely Separated Outbreaks.</title>
        <authorList>
            <person name="Tettelin H."/>
            <person name="Davidson R.M."/>
            <person name="Agrawal S."/>
            <person name="Aitken M.L."/>
            <person name="Shallom S."/>
            <person name="Hasan N.A."/>
            <person name="Strong M."/>
            <person name="Nogueira de Moura V.C."/>
            <person name="De Groote M.A."/>
            <person name="Duarte R.S."/>
            <person name="Hine E."/>
            <person name="Parankush S."/>
            <person name="Su Q."/>
            <person name="Daugherty S.C."/>
            <person name="Fraser C.M."/>
            <person name="Brown-Elliott B.A."/>
            <person name="Wallace R.J.Jr."/>
            <person name="Holland S.M."/>
            <person name="Sampaio E.P."/>
            <person name="Olivier K.N."/>
            <person name="Jackson M."/>
            <person name="Zelazny A.M."/>
        </authorList>
    </citation>
    <scope>NUCLEOTIDE SEQUENCE [LARGE SCALE GENOMIC DNA]</scope>
    <source>
        <strain evidence="1 2">MAB_091912_2446</strain>
    </source>
</reference>
<sequence length="76" mass="8368">MVFAQALMESDGLRASAHPSFLKTPLARPMTHPAAPGPKARSQLSWKLTTYGWRLRSSAYQLKVRSPGRLPPLAPI</sequence>
<name>A0A829M6F9_9MYCO</name>
<evidence type="ECO:0000313" key="1">
    <source>
        <dbReference type="EMBL" id="ESV61690.1"/>
    </source>
</evidence>
<proteinExistence type="predicted"/>
<comment type="caution">
    <text evidence="1">The sequence shown here is derived from an EMBL/GenBank/DDBJ whole genome shotgun (WGS) entry which is preliminary data.</text>
</comment>
<dbReference type="Proteomes" id="UP000018502">
    <property type="component" value="Unassembled WGS sequence"/>
</dbReference>
<dbReference type="AlphaFoldDB" id="A0A829M6F9"/>
<organism evidence="1 2">
    <name type="scientific">Mycobacteroides abscessus MAB_091912_2446</name>
    <dbReference type="NCBI Taxonomy" id="1335414"/>
    <lineage>
        <taxon>Bacteria</taxon>
        <taxon>Bacillati</taxon>
        <taxon>Actinomycetota</taxon>
        <taxon>Actinomycetes</taxon>
        <taxon>Mycobacteriales</taxon>
        <taxon>Mycobacteriaceae</taxon>
        <taxon>Mycobacteroides</taxon>
        <taxon>Mycobacteroides abscessus</taxon>
    </lineage>
</organism>